<dbReference type="AlphaFoldDB" id="A0A0C4YQ24"/>
<dbReference type="OrthoDB" id="1265391at2"/>
<dbReference type="Proteomes" id="UP000031843">
    <property type="component" value="Chromosome secondary"/>
</dbReference>
<sequence>MRCTFEAISEDLPGQRWQNIFRQFWPGYRQWYLRDGDRARPGFLMCRKALRHHMPELVPTWERLVELSGGGDLEARFLSMWGPPPYIAGCSQAVWLPVDGQQAAGATPALLRNYDFAPALLEGVWLASRWHGQRVVAVNDCLWGALDGINESGLAASLSFGGRKAVGNGFGIPLVLRYVLEFAQNVDQAVEMLARIPVHMSYTVSLLDRRAQWATVFVTPDRPLEVVRKQAVSNLQHGVEWTAHANATLAEAREQTLAVAVRQAEDAKAVLRALLRPPLFQTAYGRGHGTLYSAVYHPYDGSVEMVWPDAVWRQSCSHFLPGARMIEFDVESTALPHAVAPARRWMLDDVGSFQ</sequence>
<reference evidence="2 3" key="1">
    <citation type="journal article" date="2015" name="Genome Announc.">
        <title>Complete Genome Sequence of Cupriavidus basilensis 4G11, Isolated from the Oak Ridge Field Research Center Site.</title>
        <authorList>
            <person name="Ray J."/>
            <person name="Waters R.J."/>
            <person name="Skerker J.M."/>
            <person name="Kuehl J.V."/>
            <person name="Price M.N."/>
            <person name="Huang J."/>
            <person name="Chakraborty R."/>
            <person name="Arkin A.P."/>
            <person name="Deutschbauer A."/>
        </authorList>
    </citation>
    <scope>NUCLEOTIDE SEQUENCE [LARGE SCALE GENOMIC DNA]</scope>
    <source>
        <strain evidence="2">4G11</strain>
    </source>
</reference>
<protein>
    <recommendedName>
        <fullName evidence="1">Peptidase C45 hydrolase domain-containing protein</fullName>
    </recommendedName>
</protein>
<proteinExistence type="predicted"/>
<feature type="domain" description="Peptidase C45 hydrolase" evidence="1">
    <location>
        <begin position="108"/>
        <end position="308"/>
    </location>
</feature>
<evidence type="ECO:0000313" key="3">
    <source>
        <dbReference type="Proteomes" id="UP000031843"/>
    </source>
</evidence>
<dbReference type="Pfam" id="PF03417">
    <property type="entry name" value="AAT"/>
    <property type="match status" value="1"/>
</dbReference>
<dbReference type="InterPro" id="IPR047794">
    <property type="entry name" value="C45_proenzyme-like"/>
</dbReference>
<evidence type="ECO:0000313" key="2">
    <source>
        <dbReference type="EMBL" id="AJG22666.1"/>
    </source>
</evidence>
<dbReference type="Gene3D" id="3.60.60.10">
    <property type="entry name" value="Penicillin V Acylase, Chain A"/>
    <property type="match status" value="1"/>
</dbReference>
<keyword evidence="3" id="KW-1185">Reference proteome</keyword>
<gene>
    <name evidence="2" type="ORF">RR42_s1077</name>
</gene>
<dbReference type="InterPro" id="IPR005079">
    <property type="entry name" value="Peptidase_C45_hydrolase"/>
</dbReference>
<organism evidence="2 3">
    <name type="scientific">Cupriavidus basilensis</name>
    <dbReference type="NCBI Taxonomy" id="68895"/>
    <lineage>
        <taxon>Bacteria</taxon>
        <taxon>Pseudomonadati</taxon>
        <taxon>Pseudomonadota</taxon>
        <taxon>Betaproteobacteria</taxon>
        <taxon>Burkholderiales</taxon>
        <taxon>Burkholderiaceae</taxon>
        <taxon>Cupriavidus</taxon>
    </lineage>
</organism>
<dbReference type="STRING" id="68895.RR42_s1077"/>
<dbReference type="NCBIfam" id="NF040521">
    <property type="entry name" value="C45_proenzyme"/>
    <property type="match status" value="1"/>
</dbReference>
<dbReference type="RefSeq" id="WP_052494971.1">
    <property type="nucleotide sequence ID" value="NZ_CP010537.1"/>
</dbReference>
<evidence type="ECO:0000259" key="1">
    <source>
        <dbReference type="Pfam" id="PF03417"/>
    </source>
</evidence>
<dbReference type="EMBL" id="CP010537">
    <property type="protein sequence ID" value="AJG22666.1"/>
    <property type="molecule type" value="Genomic_DNA"/>
</dbReference>
<accession>A0A0C4YQ24</accession>
<dbReference type="KEGG" id="cbw:RR42_s1077"/>
<name>A0A0C4YQ24_9BURK</name>